<dbReference type="AlphaFoldDB" id="A0AA96GJX1"/>
<evidence type="ECO:0000313" key="3">
    <source>
        <dbReference type="Proteomes" id="UP001302494"/>
    </source>
</evidence>
<organism evidence="2 3">
    <name type="scientific">Candidatus Nitrospira neomarina</name>
    <dbReference type="NCBI Taxonomy" id="3020899"/>
    <lineage>
        <taxon>Bacteria</taxon>
        <taxon>Pseudomonadati</taxon>
        <taxon>Nitrospirota</taxon>
        <taxon>Nitrospiria</taxon>
        <taxon>Nitrospirales</taxon>
        <taxon>Nitrospiraceae</taxon>
        <taxon>Nitrospira</taxon>
    </lineage>
</organism>
<gene>
    <name evidence="2" type="ORF">PQG83_02725</name>
</gene>
<feature type="compositionally biased region" description="Basic and acidic residues" evidence="1">
    <location>
        <begin position="151"/>
        <end position="164"/>
    </location>
</feature>
<reference evidence="2 3" key="1">
    <citation type="submission" date="2023-01" db="EMBL/GenBank/DDBJ databases">
        <title>Cultivation and genomic characterization of new, ubiquitous marine nitrite-oxidizing bacteria from the Nitrospirales.</title>
        <authorList>
            <person name="Mueller A.J."/>
            <person name="Daebeler A."/>
            <person name="Herbold C.W."/>
            <person name="Kirkegaard R.H."/>
            <person name="Daims H."/>
        </authorList>
    </citation>
    <scope>NUCLEOTIDE SEQUENCE [LARGE SCALE GENOMIC DNA]</scope>
    <source>
        <strain evidence="2 3">DK</strain>
    </source>
</reference>
<dbReference type="Proteomes" id="UP001302494">
    <property type="component" value="Chromosome"/>
</dbReference>
<sequence length="164" mass="18544">MEIQFTISDDMSKEVSALQSTLGMKKVEDLTIHAWKVLRFLIETIRHDRFTLSPEAIQWISQSPNTSPDAETEKDLSFSNIDTHILQEIHRLLDDNQLDQALKATHILKLLKSHSNQGSNSQLVQSEMLLTAAETFAAESDPEKAVQLIHATHETTQKPANRDD</sequence>
<name>A0AA96GJX1_9BACT</name>
<keyword evidence="3" id="KW-1185">Reference proteome</keyword>
<feature type="region of interest" description="Disordered" evidence="1">
    <location>
        <begin position="141"/>
        <end position="164"/>
    </location>
</feature>
<dbReference type="KEGG" id="nneo:PQG83_02725"/>
<dbReference type="RefSeq" id="WP_312746525.1">
    <property type="nucleotide sequence ID" value="NZ_CP116968.1"/>
</dbReference>
<evidence type="ECO:0000256" key="1">
    <source>
        <dbReference type="SAM" id="MobiDB-lite"/>
    </source>
</evidence>
<proteinExistence type="predicted"/>
<evidence type="ECO:0000313" key="2">
    <source>
        <dbReference type="EMBL" id="WNM62678.1"/>
    </source>
</evidence>
<dbReference type="EMBL" id="CP116968">
    <property type="protein sequence ID" value="WNM62678.1"/>
    <property type="molecule type" value="Genomic_DNA"/>
</dbReference>
<protein>
    <submittedName>
        <fullName evidence="2">Uncharacterized protein</fullName>
    </submittedName>
</protein>
<accession>A0AA96GJX1</accession>